<dbReference type="SMART" id="SM00822">
    <property type="entry name" value="PKS_KR"/>
    <property type="match status" value="1"/>
</dbReference>
<dbReference type="InterPro" id="IPR002347">
    <property type="entry name" value="SDR_fam"/>
</dbReference>
<protein>
    <submittedName>
        <fullName evidence="4">SDR family oxidoreductase</fullName>
    </submittedName>
</protein>
<dbReference type="RefSeq" id="WP_345538460.1">
    <property type="nucleotide sequence ID" value="NZ_BAABGJ010000026.1"/>
</dbReference>
<proteinExistence type="inferred from homology"/>
<evidence type="ECO:0000256" key="1">
    <source>
        <dbReference type="ARBA" id="ARBA00006484"/>
    </source>
</evidence>
<dbReference type="PANTHER" id="PTHR42760">
    <property type="entry name" value="SHORT-CHAIN DEHYDROGENASES/REDUCTASES FAMILY MEMBER"/>
    <property type="match status" value="1"/>
</dbReference>
<keyword evidence="5" id="KW-1185">Reference proteome</keyword>
<dbReference type="InterPro" id="IPR036291">
    <property type="entry name" value="NAD(P)-bd_dom_sf"/>
</dbReference>
<comment type="caution">
    <text evidence="4">The sequence shown here is derived from an EMBL/GenBank/DDBJ whole genome shotgun (WGS) entry which is preliminary data.</text>
</comment>
<dbReference type="PRINTS" id="PR00081">
    <property type="entry name" value="GDHRDH"/>
</dbReference>
<dbReference type="Proteomes" id="UP001500975">
    <property type="component" value="Unassembled WGS sequence"/>
</dbReference>
<feature type="domain" description="Ketoreductase" evidence="3">
    <location>
        <begin position="8"/>
        <end position="178"/>
    </location>
</feature>
<comment type="similarity">
    <text evidence="1">Belongs to the short-chain dehydrogenases/reductases (SDR) family.</text>
</comment>
<dbReference type="Gene3D" id="3.40.50.720">
    <property type="entry name" value="NAD(P)-binding Rossmann-like Domain"/>
    <property type="match status" value="1"/>
</dbReference>
<evidence type="ECO:0000259" key="3">
    <source>
        <dbReference type="SMART" id="SM00822"/>
    </source>
</evidence>
<gene>
    <name evidence="4" type="ORF">GCM10023165_26970</name>
</gene>
<evidence type="ECO:0000256" key="2">
    <source>
        <dbReference type="ARBA" id="ARBA00023002"/>
    </source>
</evidence>
<dbReference type="InterPro" id="IPR057326">
    <property type="entry name" value="KR_dom"/>
</dbReference>
<dbReference type="SUPFAM" id="SSF51735">
    <property type="entry name" value="NAD(P)-binding Rossmann-fold domains"/>
    <property type="match status" value="1"/>
</dbReference>
<evidence type="ECO:0000313" key="4">
    <source>
        <dbReference type="EMBL" id="GAA4344072.1"/>
    </source>
</evidence>
<evidence type="ECO:0000313" key="5">
    <source>
        <dbReference type="Proteomes" id="UP001500975"/>
    </source>
</evidence>
<organism evidence="4 5">
    <name type="scientific">Variovorax defluvii</name>
    <dbReference type="NCBI Taxonomy" id="913761"/>
    <lineage>
        <taxon>Bacteria</taxon>
        <taxon>Pseudomonadati</taxon>
        <taxon>Pseudomonadota</taxon>
        <taxon>Betaproteobacteria</taxon>
        <taxon>Burkholderiales</taxon>
        <taxon>Comamonadaceae</taxon>
        <taxon>Variovorax</taxon>
    </lineage>
</organism>
<keyword evidence="2" id="KW-0560">Oxidoreductase</keyword>
<reference evidence="5" key="1">
    <citation type="journal article" date="2019" name="Int. J. Syst. Evol. Microbiol.">
        <title>The Global Catalogue of Microorganisms (GCM) 10K type strain sequencing project: providing services to taxonomists for standard genome sequencing and annotation.</title>
        <authorList>
            <consortium name="The Broad Institute Genomics Platform"/>
            <consortium name="The Broad Institute Genome Sequencing Center for Infectious Disease"/>
            <person name="Wu L."/>
            <person name="Ma J."/>
        </authorList>
    </citation>
    <scope>NUCLEOTIDE SEQUENCE [LARGE SCALE GENOMIC DNA]</scope>
    <source>
        <strain evidence="5">JCM 17804</strain>
    </source>
</reference>
<dbReference type="PANTHER" id="PTHR42760:SF133">
    <property type="entry name" value="3-OXOACYL-[ACYL-CARRIER-PROTEIN] REDUCTASE"/>
    <property type="match status" value="1"/>
</dbReference>
<sequence length="282" mass="28987">MNYGLAGRVIAVTGGASGIGLAVAREALGQGARVALLDSSAQHIDAALTELKALPGAAVVAHAVDVRDPAACQAAVDAVERDFGPIEGLAACAGVSRPEPAEQMADETWDLVIDINLSGVFYSARAVGRHMLARGRGAIVTIASTDALGGHAGRTHYAASKHGVVGLTRSLAIEWGRRGVRVNAVAPGVVDTPLLRKVAPPEHVQNAMVDRVPMGRFSRADEQAHATLFLLSDGASYINGTALAVDGGLTAGYFTRWNGADLGSKAMLERGVYGPPDSAPAV</sequence>
<accession>A0ABP8HT67</accession>
<dbReference type="PRINTS" id="PR00080">
    <property type="entry name" value="SDRFAMILY"/>
</dbReference>
<dbReference type="Pfam" id="PF13561">
    <property type="entry name" value="adh_short_C2"/>
    <property type="match status" value="1"/>
</dbReference>
<dbReference type="PROSITE" id="PS00061">
    <property type="entry name" value="ADH_SHORT"/>
    <property type="match status" value="1"/>
</dbReference>
<name>A0ABP8HT67_9BURK</name>
<dbReference type="EMBL" id="BAABGJ010000026">
    <property type="protein sequence ID" value="GAA4344072.1"/>
    <property type="molecule type" value="Genomic_DNA"/>
</dbReference>
<dbReference type="InterPro" id="IPR020904">
    <property type="entry name" value="Sc_DH/Rdtase_CS"/>
</dbReference>